<proteinExistence type="predicted"/>
<dbReference type="Pfam" id="PF13576">
    <property type="entry name" value="Pentapeptide_3"/>
    <property type="match status" value="3"/>
</dbReference>
<name>A0A494UX22_9ACTN</name>
<keyword evidence="3" id="KW-1185">Reference proteome</keyword>
<dbReference type="KEGG" id="sfug:CNQ36_22370"/>
<accession>A0A494UX22</accession>
<dbReference type="InterPro" id="IPR001646">
    <property type="entry name" value="5peptide_repeat"/>
</dbReference>
<feature type="region of interest" description="Disordered" evidence="1">
    <location>
        <begin position="572"/>
        <end position="600"/>
    </location>
</feature>
<organism evidence="2 3">
    <name type="scientific">Streptomyces fungicidicus</name>
    <dbReference type="NCBI Taxonomy" id="68203"/>
    <lineage>
        <taxon>Bacteria</taxon>
        <taxon>Bacillati</taxon>
        <taxon>Actinomycetota</taxon>
        <taxon>Actinomycetes</taxon>
        <taxon>Kitasatosporales</taxon>
        <taxon>Streptomycetaceae</taxon>
        <taxon>Streptomyces</taxon>
    </lineage>
</organism>
<evidence type="ECO:0000313" key="2">
    <source>
        <dbReference type="EMBL" id="AYL37907.1"/>
    </source>
</evidence>
<feature type="compositionally biased region" description="Low complexity" evidence="1">
    <location>
        <begin position="572"/>
        <end position="586"/>
    </location>
</feature>
<dbReference type="EMBL" id="CP023407">
    <property type="protein sequence ID" value="AYL37907.1"/>
    <property type="molecule type" value="Genomic_DNA"/>
</dbReference>
<dbReference type="Gene3D" id="2.160.20.80">
    <property type="entry name" value="E3 ubiquitin-protein ligase SopA"/>
    <property type="match status" value="1"/>
</dbReference>
<sequence>MTITSPSSEAPDWPQCAHEADGRRCRGRPVEPYAACLAHIGVDRRAGHLAALEPGAGLDLRGTPFTRDLLTELLAALTDPATGRHRLGPADFEEAEFSGDAQFARVDFTGDVSFDGAAFGGGAYFTGARFEADLGFVGATVARNVWLDGVECGGGVCFNKTRIDGELRLETGTITKSAVFRGLVVGGDATFSGIEFIEPAVFMETEINGTAWFDGALFRSDVRFDGARIAGKAWFDGAEFHHDARFDSATLSEDVSFNGTRFVEGAAFPGATIGGDVEFGGNEIGGDVTFRKATFQRTTVLGPLVFPRLLDLSDAEFQSAVTIEAAVGTLHCRRTRWSSTAALRLRHAEVDVSDAVLQFPVSIAGRSHPFVADGRELEVPELSDAPVRVASLRGADAAHLVLTDVDLTGCQFVETVHLDQLRLDGRCPLASPPPGLRRIGRRPVRWTRRRTLAEEHHWRAERQGADGWTRAPGNTDVWGPAALAPVYRQLRKALEDGKDEPGAADFYYGEMEMRRLDPDTPPGERALLALYWAASGYGLRATRALGWLLLAVVATVLAMMLWGLPQDDPEPVSTGTVTGSRVTMTTDKPDPVNPQGSYGSRLSSERFEKSLRVVINSVVFRSSGQELTTAGTYVEMASRVAEPALLGLAVLAVRSRVKR</sequence>
<evidence type="ECO:0000313" key="3">
    <source>
        <dbReference type="Proteomes" id="UP000282170"/>
    </source>
</evidence>
<evidence type="ECO:0000256" key="1">
    <source>
        <dbReference type="SAM" id="MobiDB-lite"/>
    </source>
</evidence>
<dbReference type="AlphaFoldDB" id="A0A494UX22"/>
<protein>
    <submittedName>
        <fullName evidence="2">Metal transporter</fullName>
    </submittedName>
</protein>
<dbReference type="GeneID" id="93885590"/>
<gene>
    <name evidence="2" type="ORF">CNQ36_22370</name>
</gene>
<reference evidence="2 3" key="1">
    <citation type="submission" date="2017-09" db="EMBL/GenBank/DDBJ databases">
        <authorList>
            <person name="Zhang H."/>
            <person name="Hu S."/>
            <person name="Xu J."/>
            <person name="He Z."/>
        </authorList>
    </citation>
    <scope>NUCLEOTIDE SEQUENCE [LARGE SCALE GENOMIC DNA]</scope>
    <source>
        <strain evidence="2 3">TXX3120</strain>
    </source>
</reference>
<dbReference type="Proteomes" id="UP000282170">
    <property type="component" value="Chromosome"/>
</dbReference>
<dbReference type="RefSeq" id="WP_121547306.1">
    <property type="nucleotide sequence ID" value="NZ_CP023407.1"/>
</dbReference>